<evidence type="ECO:0000256" key="2">
    <source>
        <dbReference type="ARBA" id="ARBA00011044"/>
    </source>
</evidence>
<evidence type="ECO:0000256" key="4">
    <source>
        <dbReference type="ARBA" id="ARBA00022723"/>
    </source>
</evidence>
<feature type="domain" description="Probable transposase IS891/IS1136/IS1341" evidence="9">
    <location>
        <begin position="170"/>
        <end position="278"/>
    </location>
</feature>
<evidence type="ECO:0000256" key="5">
    <source>
        <dbReference type="ARBA" id="ARBA00022833"/>
    </source>
</evidence>
<keyword evidence="6" id="KW-0238">DNA-binding</keyword>
<keyword evidence="4" id="KW-0479">Metal-binding</keyword>
<reference evidence="12 13" key="1">
    <citation type="journal article" date="2014" name="Mol. Ecol.">
        <title>Evolution of Synechococcus.</title>
        <authorList>
            <person name="Dvorak P."/>
            <person name="Casamatta D."/>
            <person name="Hasler P."/>
            <person name="Poulickova A."/>
            <person name="Ondrej V."/>
            <person name="Sanges R."/>
        </authorList>
    </citation>
    <scope>NUCLEOTIDE SEQUENCE [LARGE SCALE GENOMIC DNA]</scope>
    <source>
        <strain evidence="12 13">CAUP A 1101</strain>
    </source>
</reference>
<evidence type="ECO:0000259" key="10">
    <source>
        <dbReference type="Pfam" id="PF07282"/>
    </source>
</evidence>
<keyword evidence="7" id="KW-0233">DNA recombination</keyword>
<dbReference type="NCBIfam" id="TIGR01766">
    <property type="entry name" value="IS200/IS605 family accessory protein TnpB-like domain"/>
    <property type="match status" value="1"/>
</dbReference>
<dbReference type="InterPro" id="IPR021027">
    <property type="entry name" value="Transposase_put_HTH"/>
</dbReference>
<evidence type="ECO:0000256" key="8">
    <source>
        <dbReference type="SAM" id="MobiDB-lite"/>
    </source>
</evidence>
<protein>
    <submittedName>
        <fullName evidence="12">Transposase</fullName>
    </submittedName>
</protein>
<dbReference type="PANTHER" id="PTHR30405:SF25">
    <property type="entry name" value="RNA-GUIDED DNA ENDONUCLEASE INSQ-RELATED"/>
    <property type="match status" value="1"/>
</dbReference>
<dbReference type="Pfam" id="PF07282">
    <property type="entry name" value="Cas12f1-like_TNB"/>
    <property type="match status" value="1"/>
</dbReference>
<proteinExistence type="inferred from homology"/>
<dbReference type="GO" id="GO:0006310">
    <property type="term" value="P:DNA recombination"/>
    <property type="evidence" value="ECO:0007669"/>
    <property type="project" value="UniProtKB-KW"/>
</dbReference>
<evidence type="ECO:0000259" key="11">
    <source>
        <dbReference type="Pfam" id="PF12323"/>
    </source>
</evidence>
<feature type="domain" description="Cas12f1-like TNB" evidence="10">
    <location>
        <begin position="290"/>
        <end position="357"/>
    </location>
</feature>
<evidence type="ECO:0000256" key="7">
    <source>
        <dbReference type="ARBA" id="ARBA00023172"/>
    </source>
</evidence>
<dbReference type="InterPro" id="IPR001959">
    <property type="entry name" value="Transposase"/>
</dbReference>
<evidence type="ECO:0000256" key="6">
    <source>
        <dbReference type="ARBA" id="ARBA00023125"/>
    </source>
</evidence>
<feature type="domain" description="Transposase putative helix-turn-helix" evidence="11">
    <location>
        <begin position="1"/>
        <end position="45"/>
    </location>
</feature>
<evidence type="ECO:0000313" key="12">
    <source>
        <dbReference type="EMBL" id="KGF73550.1"/>
    </source>
</evidence>
<comment type="similarity">
    <text evidence="1">In the C-terminal section; belongs to the transposase 35 family.</text>
</comment>
<evidence type="ECO:0000313" key="13">
    <source>
        <dbReference type="Proteomes" id="UP000030170"/>
    </source>
</evidence>
<accession>A0A098TMJ9</accession>
<dbReference type="Pfam" id="PF01385">
    <property type="entry name" value="OrfB_IS605"/>
    <property type="match status" value="1"/>
</dbReference>
<feature type="region of interest" description="Disordered" evidence="8">
    <location>
        <begin position="374"/>
        <end position="395"/>
    </location>
</feature>
<dbReference type="RefSeq" id="WP_036531292.1">
    <property type="nucleotide sequence ID" value="NZ_JJML01000007.1"/>
</dbReference>
<dbReference type="PANTHER" id="PTHR30405">
    <property type="entry name" value="TRANSPOSASE"/>
    <property type="match status" value="1"/>
</dbReference>
<dbReference type="GO" id="GO:0032196">
    <property type="term" value="P:transposition"/>
    <property type="evidence" value="ECO:0007669"/>
    <property type="project" value="UniProtKB-KW"/>
</dbReference>
<dbReference type="GO" id="GO:0003677">
    <property type="term" value="F:DNA binding"/>
    <property type="evidence" value="ECO:0007669"/>
    <property type="project" value="UniProtKB-KW"/>
</dbReference>
<dbReference type="Proteomes" id="UP000030170">
    <property type="component" value="Unassembled WGS sequence"/>
</dbReference>
<dbReference type="NCBIfam" id="NF040570">
    <property type="entry name" value="guided_TnpB"/>
    <property type="match status" value="1"/>
</dbReference>
<evidence type="ECO:0000256" key="1">
    <source>
        <dbReference type="ARBA" id="ARBA00008761"/>
    </source>
</evidence>
<name>A0A098TMJ9_9CYAN</name>
<dbReference type="GO" id="GO:0046872">
    <property type="term" value="F:metal ion binding"/>
    <property type="evidence" value="ECO:0007669"/>
    <property type="project" value="UniProtKB-KW"/>
</dbReference>
<keyword evidence="3" id="KW-0815">Transposition</keyword>
<dbReference type="InterPro" id="IPR010095">
    <property type="entry name" value="Cas12f1-like_TNB"/>
</dbReference>
<dbReference type="Pfam" id="PF12323">
    <property type="entry name" value="HTH_OrfB_IS605"/>
    <property type="match status" value="1"/>
</dbReference>
<gene>
    <name evidence="12" type="ORF">DO97_18855</name>
</gene>
<evidence type="ECO:0000256" key="3">
    <source>
        <dbReference type="ARBA" id="ARBA00022578"/>
    </source>
</evidence>
<dbReference type="InterPro" id="IPR051399">
    <property type="entry name" value="RNA-guided_DNA_endo/Transpos"/>
</dbReference>
<comment type="similarity">
    <text evidence="2">In the N-terminal section; belongs to the transposase 2 family.</text>
</comment>
<keyword evidence="13" id="KW-1185">Reference proteome</keyword>
<evidence type="ECO:0000259" key="9">
    <source>
        <dbReference type="Pfam" id="PF01385"/>
    </source>
</evidence>
<comment type="caution">
    <text evidence="12">The sequence shown here is derived from an EMBL/GenBank/DDBJ whole genome shotgun (WGS) entry which is preliminary data.</text>
</comment>
<keyword evidence="5" id="KW-0862">Zinc</keyword>
<dbReference type="AlphaFoldDB" id="A0A098TMJ9"/>
<dbReference type="OrthoDB" id="443538at2"/>
<organism evidence="12 13">
    <name type="scientific">Neosynechococcus sphagnicola sy1</name>
    <dbReference type="NCBI Taxonomy" id="1497020"/>
    <lineage>
        <taxon>Bacteria</taxon>
        <taxon>Bacillati</taxon>
        <taxon>Cyanobacteriota</taxon>
        <taxon>Cyanophyceae</taxon>
        <taxon>Neosynechococcales</taxon>
        <taxon>Neosynechococcaceae</taxon>
        <taxon>Neosynechococcus</taxon>
    </lineage>
</organism>
<dbReference type="EMBL" id="JJML01000007">
    <property type="protein sequence ID" value="KGF73550.1"/>
    <property type="molecule type" value="Genomic_DNA"/>
</dbReference>
<sequence length="395" mass="45177">MEKAYRYRFYPTAEQESLLRRTMGCVRLVYNRALAARTEAWYERQERIDYIQTSAMLTECKKQDDLQFLNEVSCVPLQQGLRHLQTAYKNFFDGRAKYPNFKKKRHGGSAEFTKSAFKWKDGQVYLAKCNQPLLIRWSRQLPEGVEPSTITLKLDPSGRWFASLRIDDPTNQVLEPVDQAVGLDVGISSLVTLSTGEQVANPKAFGKHYQRLRKAQKSLSRKQKGSRNRDKACLKAARIQAKISDSRKDHLHKLTTRLVRENQTIAVEDLAVKNMVQNHCLARAISDAAWGELVRQLEYKAKWYGRDLVKINRWFPSSKRCGNCGHIVERLPLSIRVWDCPQCGTHHDRDVNAAQNILAVGLTVAVCGANVRPDRHKSKGQLRKSSNGKKQKPKS</sequence>